<gene>
    <name evidence="2" type="ORF">SK069_12205</name>
</gene>
<accession>A0ABU4VKP1</accession>
<dbReference type="SUPFAM" id="SSF51735">
    <property type="entry name" value="NAD(P)-binding Rossmann-fold domains"/>
    <property type="match status" value="1"/>
</dbReference>
<dbReference type="PANTHER" id="PTHR48079:SF6">
    <property type="entry name" value="NAD(P)-BINDING DOMAIN-CONTAINING PROTEIN-RELATED"/>
    <property type="match status" value="1"/>
</dbReference>
<evidence type="ECO:0000313" key="2">
    <source>
        <dbReference type="EMBL" id="MDX8152363.1"/>
    </source>
</evidence>
<organism evidence="2 3">
    <name type="scientific">Patulibacter brassicae</name>
    <dbReference type="NCBI Taxonomy" id="1705717"/>
    <lineage>
        <taxon>Bacteria</taxon>
        <taxon>Bacillati</taxon>
        <taxon>Actinomycetota</taxon>
        <taxon>Thermoleophilia</taxon>
        <taxon>Solirubrobacterales</taxon>
        <taxon>Patulibacteraceae</taxon>
        <taxon>Patulibacter</taxon>
    </lineage>
</organism>
<keyword evidence="3" id="KW-1185">Reference proteome</keyword>
<dbReference type="Pfam" id="PF01370">
    <property type="entry name" value="Epimerase"/>
    <property type="match status" value="1"/>
</dbReference>
<protein>
    <submittedName>
        <fullName evidence="2">NAD-dependent epimerase/dehydratase family protein</fullName>
    </submittedName>
</protein>
<dbReference type="Gene3D" id="3.40.50.720">
    <property type="entry name" value="NAD(P)-binding Rossmann-like Domain"/>
    <property type="match status" value="1"/>
</dbReference>
<dbReference type="InterPro" id="IPR051783">
    <property type="entry name" value="NAD(P)-dependent_oxidoreduct"/>
</dbReference>
<evidence type="ECO:0000313" key="3">
    <source>
        <dbReference type="Proteomes" id="UP001277761"/>
    </source>
</evidence>
<dbReference type="InterPro" id="IPR001509">
    <property type="entry name" value="Epimerase_deHydtase"/>
</dbReference>
<feature type="domain" description="NAD-dependent epimerase/dehydratase" evidence="1">
    <location>
        <begin position="3"/>
        <end position="237"/>
    </location>
</feature>
<reference evidence="2 3" key="1">
    <citation type="submission" date="2023-11" db="EMBL/GenBank/DDBJ databases">
        <authorList>
            <person name="Xu M."/>
            <person name="Jiang T."/>
        </authorList>
    </citation>
    <scope>NUCLEOTIDE SEQUENCE [LARGE SCALE GENOMIC DNA]</scope>
    <source>
        <strain evidence="2 3">SD</strain>
    </source>
</reference>
<dbReference type="EMBL" id="JAXAVX010000005">
    <property type="protein sequence ID" value="MDX8152363.1"/>
    <property type="molecule type" value="Genomic_DNA"/>
</dbReference>
<dbReference type="InterPro" id="IPR036291">
    <property type="entry name" value="NAD(P)-bd_dom_sf"/>
</dbReference>
<evidence type="ECO:0000259" key="1">
    <source>
        <dbReference type="Pfam" id="PF01370"/>
    </source>
</evidence>
<dbReference type="Proteomes" id="UP001277761">
    <property type="component" value="Unassembled WGS sequence"/>
</dbReference>
<dbReference type="RefSeq" id="WP_319954517.1">
    <property type="nucleotide sequence ID" value="NZ_JAXAVX010000005.1"/>
</dbReference>
<dbReference type="PANTHER" id="PTHR48079">
    <property type="entry name" value="PROTEIN YEEZ"/>
    <property type="match status" value="1"/>
</dbReference>
<comment type="caution">
    <text evidence="2">The sequence shown here is derived from an EMBL/GenBank/DDBJ whole genome shotgun (WGS) entry which is preliminary data.</text>
</comment>
<name>A0ABU4VKP1_9ACTN</name>
<sequence length="351" mass="37357">MRIVVTGATGNVGSALVRALERDPDVDEVVGIARRLPAGGEGGKTAWVAGDVRETDLRPLFTGADAVIHLAWAIQPSRDRDTTAGIDLLGTERVLDAVAHAGVRTLVHASSVAVYAPARRSRDRVTEGWPRRAVASSFYSRDKVRAEELVDAFAREHPDVRTVRLRPAPIVQRAAAEELRRYFFGPLLPSPLIAPGRTPIAPIPLGLWFQVVHADDVADAYRRVTLDESASGAYNVAADPPIGARRLAGILGGVPLPIPGRRVLRTIAGLTWRARLQPTPPGWADLAYAAPLLDTNRLRALGWAPQHDGPTALAEVLAGINAGATGETPPLAAAGGRWQELRTGIGARSGV</sequence>
<proteinExistence type="predicted"/>